<sequence length="83" mass="10226">MIYRTPWRFWYSNSQVFRWFSRLMLTAFVASVYLPLRGVDLSYTPYTIVHHQLDHKFGHWIDEMRYPVDQKRVDEYKKAHGLE</sequence>
<comment type="caution">
    <text evidence="2">The sequence shown here is derived from an EMBL/GenBank/DDBJ whole genome shotgun (WGS) entry which is preliminary data.</text>
</comment>
<dbReference type="EMBL" id="CAJOBH010097318">
    <property type="protein sequence ID" value="CAF4595777.1"/>
    <property type="molecule type" value="Genomic_DNA"/>
</dbReference>
<evidence type="ECO:0000256" key="1">
    <source>
        <dbReference type="SAM" id="Phobius"/>
    </source>
</evidence>
<evidence type="ECO:0000313" key="3">
    <source>
        <dbReference type="Proteomes" id="UP000681967"/>
    </source>
</evidence>
<name>A0A8S2Z003_9BILA</name>
<protein>
    <submittedName>
        <fullName evidence="2">Uncharacterized protein</fullName>
    </submittedName>
</protein>
<keyword evidence="1" id="KW-0812">Transmembrane</keyword>
<dbReference type="AlphaFoldDB" id="A0A8S2Z003"/>
<evidence type="ECO:0000313" key="2">
    <source>
        <dbReference type="EMBL" id="CAF4595777.1"/>
    </source>
</evidence>
<keyword evidence="1" id="KW-1133">Transmembrane helix</keyword>
<keyword evidence="1" id="KW-0472">Membrane</keyword>
<organism evidence="2 3">
    <name type="scientific">Rotaria magnacalcarata</name>
    <dbReference type="NCBI Taxonomy" id="392030"/>
    <lineage>
        <taxon>Eukaryota</taxon>
        <taxon>Metazoa</taxon>
        <taxon>Spiralia</taxon>
        <taxon>Gnathifera</taxon>
        <taxon>Rotifera</taxon>
        <taxon>Eurotatoria</taxon>
        <taxon>Bdelloidea</taxon>
        <taxon>Philodinida</taxon>
        <taxon>Philodinidae</taxon>
        <taxon>Rotaria</taxon>
    </lineage>
</organism>
<reference evidence="2" key="1">
    <citation type="submission" date="2021-02" db="EMBL/GenBank/DDBJ databases">
        <authorList>
            <person name="Nowell W R."/>
        </authorList>
    </citation>
    <scope>NUCLEOTIDE SEQUENCE</scope>
</reference>
<gene>
    <name evidence="2" type="ORF">BYL167_LOCUS39908</name>
</gene>
<proteinExistence type="predicted"/>
<dbReference type="Proteomes" id="UP000681967">
    <property type="component" value="Unassembled WGS sequence"/>
</dbReference>
<accession>A0A8S2Z003</accession>
<feature type="transmembrane region" description="Helical" evidence="1">
    <location>
        <begin position="16"/>
        <end position="36"/>
    </location>
</feature>